<keyword evidence="2" id="KW-1185">Reference proteome</keyword>
<comment type="caution">
    <text evidence="1">The sequence shown here is derived from an EMBL/GenBank/DDBJ whole genome shotgun (WGS) entry which is preliminary data.</text>
</comment>
<organism evidence="1 2">
    <name type="scientific">Trifolium medium</name>
    <dbReference type="NCBI Taxonomy" id="97028"/>
    <lineage>
        <taxon>Eukaryota</taxon>
        <taxon>Viridiplantae</taxon>
        <taxon>Streptophyta</taxon>
        <taxon>Embryophyta</taxon>
        <taxon>Tracheophyta</taxon>
        <taxon>Spermatophyta</taxon>
        <taxon>Magnoliopsida</taxon>
        <taxon>eudicotyledons</taxon>
        <taxon>Gunneridae</taxon>
        <taxon>Pentapetalae</taxon>
        <taxon>rosids</taxon>
        <taxon>fabids</taxon>
        <taxon>Fabales</taxon>
        <taxon>Fabaceae</taxon>
        <taxon>Papilionoideae</taxon>
        <taxon>50 kb inversion clade</taxon>
        <taxon>NPAAA clade</taxon>
        <taxon>Hologalegina</taxon>
        <taxon>IRL clade</taxon>
        <taxon>Trifolieae</taxon>
        <taxon>Trifolium</taxon>
    </lineage>
</organism>
<reference evidence="1 2" key="1">
    <citation type="journal article" date="2018" name="Front. Plant Sci.">
        <title>Red Clover (Trifolium pratense) and Zigzag Clover (T. medium) - A Picture of Genomic Similarities and Differences.</title>
        <authorList>
            <person name="Dluhosova J."/>
            <person name="Istvanek J."/>
            <person name="Nedelnik J."/>
            <person name="Repkova J."/>
        </authorList>
    </citation>
    <scope>NUCLEOTIDE SEQUENCE [LARGE SCALE GENOMIC DNA]</scope>
    <source>
        <strain evidence="2">cv. 10/8</strain>
        <tissue evidence="1">Leaf</tissue>
    </source>
</reference>
<protein>
    <submittedName>
        <fullName evidence="1">Uncharacterized protein</fullName>
    </submittedName>
</protein>
<name>A0A392SLL3_9FABA</name>
<accession>A0A392SLL3</accession>
<dbReference type="Proteomes" id="UP000265520">
    <property type="component" value="Unassembled WGS sequence"/>
</dbReference>
<dbReference type="AlphaFoldDB" id="A0A392SLL3"/>
<proteinExistence type="predicted"/>
<dbReference type="EMBL" id="LXQA010399471">
    <property type="protein sequence ID" value="MCI49322.1"/>
    <property type="molecule type" value="Genomic_DNA"/>
</dbReference>
<evidence type="ECO:0000313" key="1">
    <source>
        <dbReference type="EMBL" id="MCI49322.1"/>
    </source>
</evidence>
<evidence type="ECO:0000313" key="2">
    <source>
        <dbReference type="Proteomes" id="UP000265520"/>
    </source>
</evidence>
<sequence>MGATKWKSEGLKTEVGSAPVLLLEVETLNGVSNLM</sequence>